<dbReference type="PANTHER" id="PTHR37479">
    <property type="entry name" value="CELL DIVISION PROTEIN FTSL"/>
    <property type="match status" value="1"/>
</dbReference>
<evidence type="ECO:0000256" key="3">
    <source>
        <dbReference type="ARBA" id="ARBA00022618"/>
    </source>
</evidence>
<keyword evidence="3 8" id="KW-0132">Cell division</keyword>
<comment type="subunit">
    <text evidence="8">Part of a complex composed of FtsB, FtsL and FtsQ.</text>
</comment>
<evidence type="ECO:0000256" key="2">
    <source>
        <dbReference type="ARBA" id="ARBA00022475"/>
    </source>
</evidence>
<keyword evidence="5 8" id="KW-1133">Transmembrane helix</keyword>
<dbReference type="GeneID" id="303187676"/>
<keyword evidence="8" id="KW-0997">Cell inner membrane</keyword>
<comment type="subcellular location">
    <subcellularLocation>
        <location evidence="8">Cell inner membrane</location>
        <topology evidence="8">Single-pass type II membrane protein</topology>
    </subcellularLocation>
    <subcellularLocation>
        <location evidence="1">Cell membrane</location>
        <topology evidence="1">Single-pass type II membrane protein</topology>
    </subcellularLocation>
    <text evidence="8">Localizes to the division septum where it forms a ring structure.</text>
</comment>
<dbReference type="OrthoDB" id="6196803at2"/>
<evidence type="ECO:0000256" key="7">
    <source>
        <dbReference type="ARBA" id="ARBA00023306"/>
    </source>
</evidence>
<dbReference type="GO" id="GO:0005886">
    <property type="term" value="C:plasma membrane"/>
    <property type="evidence" value="ECO:0007669"/>
    <property type="project" value="UniProtKB-SubCell"/>
</dbReference>
<evidence type="ECO:0000256" key="4">
    <source>
        <dbReference type="ARBA" id="ARBA00022692"/>
    </source>
</evidence>
<dbReference type="AlphaFoldDB" id="A0A368LKX8"/>
<dbReference type="NCBIfam" id="TIGR02209">
    <property type="entry name" value="ftsL_broad"/>
    <property type="match status" value="1"/>
</dbReference>
<dbReference type="Pfam" id="PF04999">
    <property type="entry name" value="FtsL"/>
    <property type="match status" value="1"/>
</dbReference>
<keyword evidence="11" id="KW-1185">Reference proteome</keyword>
<protein>
    <recommendedName>
        <fullName evidence="8 9">Cell division protein FtsL</fullName>
    </recommendedName>
</protein>
<comment type="caution">
    <text evidence="10">The sequence shown here is derived from an EMBL/GenBank/DDBJ whole genome shotgun (WGS) entry which is preliminary data.</text>
</comment>
<evidence type="ECO:0000313" key="10">
    <source>
        <dbReference type="EMBL" id="RCS72488.1"/>
    </source>
</evidence>
<keyword evidence="6 8" id="KW-0472">Membrane</keyword>
<keyword evidence="2 8" id="KW-1003">Cell membrane</keyword>
<keyword evidence="4 8" id="KW-0812">Transmembrane</keyword>
<comment type="similarity">
    <text evidence="8">Belongs to the FtsL family.</text>
</comment>
<gene>
    <name evidence="8 10" type="primary">ftsL</name>
    <name evidence="10" type="ORF">CIK83_02035</name>
</gene>
<keyword evidence="7 8" id="KW-0131">Cell cycle</keyword>
<sequence length="106" mass="12266">MTEAHSPSLIRSIWNDLTSIGRLPLFLLVLIFSSSIAVVLTTYNTRHQITLRDELLENREKLDSEWRNLILEENALAEHTRVQKIAINDLDMKRPDSDKEVVVNLK</sequence>
<comment type="function">
    <text evidence="8">Essential cell division protein. May link together the upstream cell division proteins, which are predominantly cytoplasmic, with the downstream cell division proteins, which are predominantly periplasmic.</text>
</comment>
<dbReference type="Proteomes" id="UP000252479">
    <property type="component" value="Unassembled WGS sequence"/>
</dbReference>
<dbReference type="GO" id="GO:0043093">
    <property type="term" value="P:FtsZ-dependent cytokinesis"/>
    <property type="evidence" value="ECO:0007669"/>
    <property type="project" value="UniProtKB-UniRule"/>
</dbReference>
<dbReference type="InterPro" id="IPR011922">
    <property type="entry name" value="Cell_div_FtsL"/>
</dbReference>
<organism evidence="10 11">
    <name type="scientific">Vibrio casei</name>
    <dbReference type="NCBI Taxonomy" id="673372"/>
    <lineage>
        <taxon>Bacteria</taxon>
        <taxon>Pseudomonadati</taxon>
        <taxon>Pseudomonadota</taxon>
        <taxon>Gammaproteobacteria</taxon>
        <taxon>Vibrionales</taxon>
        <taxon>Vibrionaceae</taxon>
        <taxon>Vibrio</taxon>
    </lineage>
</organism>
<evidence type="ECO:0000313" key="11">
    <source>
        <dbReference type="Proteomes" id="UP000252479"/>
    </source>
</evidence>
<feature type="transmembrane region" description="Helical" evidence="8">
    <location>
        <begin position="20"/>
        <end position="43"/>
    </location>
</feature>
<evidence type="ECO:0000256" key="1">
    <source>
        <dbReference type="ARBA" id="ARBA00004401"/>
    </source>
</evidence>
<accession>A0A368LKX8</accession>
<proteinExistence type="inferred from homology"/>
<dbReference type="EMBL" id="QPGL01000001">
    <property type="protein sequence ID" value="RCS72488.1"/>
    <property type="molecule type" value="Genomic_DNA"/>
</dbReference>
<evidence type="ECO:0000256" key="6">
    <source>
        <dbReference type="ARBA" id="ARBA00023136"/>
    </source>
</evidence>
<dbReference type="PANTHER" id="PTHR37479:SF1">
    <property type="entry name" value="CELL DIVISION PROTEIN FTSL"/>
    <property type="match status" value="1"/>
</dbReference>
<dbReference type="HAMAP" id="MF_00910">
    <property type="entry name" value="FtsL"/>
    <property type="match status" value="1"/>
</dbReference>
<dbReference type="GO" id="GO:0032153">
    <property type="term" value="C:cell division site"/>
    <property type="evidence" value="ECO:0007669"/>
    <property type="project" value="UniProtKB-UniRule"/>
</dbReference>
<dbReference type="RefSeq" id="WP_086961963.1">
    <property type="nucleotide sequence ID" value="NZ_AP018680.1"/>
</dbReference>
<evidence type="ECO:0000256" key="8">
    <source>
        <dbReference type="HAMAP-Rule" id="MF_00910"/>
    </source>
</evidence>
<name>A0A368LKX8_9VIBR</name>
<evidence type="ECO:0000256" key="5">
    <source>
        <dbReference type="ARBA" id="ARBA00022989"/>
    </source>
</evidence>
<reference evidence="10 11" key="1">
    <citation type="journal article" date="2017" name="Elife">
        <title>Extensive horizontal gene transfer in cheese-associated bacteria.</title>
        <authorList>
            <person name="Bonham K.S."/>
            <person name="Wolfe B.E."/>
            <person name="Dutton R.J."/>
        </authorList>
    </citation>
    <scope>NUCLEOTIDE SEQUENCE [LARGE SCALE GENOMIC DNA]</scope>
    <source>
        <strain evidence="10 11">JB196</strain>
    </source>
</reference>
<evidence type="ECO:0000256" key="9">
    <source>
        <dbReference type="NCBIfam" id="TIGR02209"/>
    </source>
</evidence>